<comment type="cofactor">
    <cofactor evidence="1">
        <name>Mg(2+)</name>
        <dbReference type="ChEBI" id="CHEBI:18420"/>
    </cofactor>
</comment>
<organism evidence="7">
    <name type="scientific">mine drainage metagenome</name>
    <dbReference type="NCBI Taxonomy" id="410659"/>
    <lineage>
        <taxon>unclassified sequences</taxon>
        <taxon>metagenomes</taxon>
        <taxon>ecological metagenomes</taxon>
    </lineage>
</organism>
<proteinExistence type="inferred from homology"/>
<dbReference type="GO" id="GO:0005524">
    <property type="term" value="F:ATP binding"/>
    <property type="evidence" value="ECO:0007669"/>
    <property type="project" value="UniProtKB-KW"/>
</dbReference>
<evidence type="ECO:0000256" key="4">
    <source>
        <dbReference type="ARBA" id="ARBA00022840"/>
    </source>
</evidence>
<gene>
    <name evidence="7" type="primary">engD</name>
    <name evidence="7" type="ORF">CARN1_1268</name>
</gene>
<dbReference type="FunFam" id="3.10.20.30:FF:000001">
    <property type="entry name" value="Ribosome-binding ATPase YchF"/>
    <property type="match status" value="1"/>
</dbReference>
<feature type="domain" description="TGS" evidence="6">
    <location>
        <begin position="279"/>
        <end position="362"/>
    </location>
</feature>
<dbReference type="PANTHER" id="PTHR23305:SF18">
    <property type="entry name" value="OBG-TYPE G DOMAIN-CONTAINING PROTEIN"/>
    <property type="match status" value="1"/>
</dbReference>
<evidence type="ECO:0000256" key="3">
    <source>
        <dbReference type="ARBA" id="ARBA00022741"/>
    </source>
</evidence>
<evidence type="ECO:0000259" key="5">
    <source>
        <dbReference type="PROSITE" id="PS51710"/>
    </source>
</evidence>
<dbReference type="SUPFAM" id="SSF81271">
    <property type="entry name" value="TGS-like"/>
    <property type="match status" value="1"/>
</dbReference>
<dbReference type="GO" id="GO:0016887">
    <property type="term" value="F:ATP hydrolysis activity"/>
    <property type="evidence" value="ECO:0007669"/>
    <property type="project" value="InterPro"/>
</dbReference>
<dbReference type="InterPro" id="IPR027417">
    <property type="entry name" value="P-loop_NTPase"/>
</dbReference>
<dbReference type="PANTHER" id="PTHR23305">
    <property type="entry name" value="OBG GTPASE FAMILY"/>
    <property type="match status" value="1"/>
</dbReference>
<dbReference type="SUPFAM" id="SSF52540">
    <property type="entry name" value="P-loop containing nucleoside triphosphate hydrolases"/>
    <property type="match status" value="1"/>
</dbReference>
<dbReference type="GO" id="GO:0005737">
    <property type="term" value="C:cytoplasm"/>
    <property type="evidence" value="ECO:0007669"/>
    <property type="project" value="TreeGrafter"/>
</dbReference>
<dbReference type="GO" id="GO:0005525">
    <property type="term" value="F:GTP binding"/>
    <property type="evidence" value="ECO:0007669"/>
    <property type="project" value="InterPro"/>
</dbReference>
<dbReference type="EMBL" id="CABL01000016">
    <property type="protein sequence ID" value="CBH75870.1"/>
    <property type="molecule type" value="Genomic_DNA"/>
</dbReference>
<dbReference type="Pfam" id="PF01926">
    <property type="entry name" value="MMR_HSR1"/>
    <property type="match status" value="1"/>
</dbReference>
<dbReference type="CDD" id="cd04867">
    <property type="entry name" value="TGS_YchF_OLA1"/>
    <property type="match status" value="1"/>
</dbReference>
<dbReference type="Gene3D" id="3.10.20.30">
    <property type="match status" value="1"/>
</dbReference>
<dbReference type="PROSITE" id="PS51880">
    <property type="entry name" value="TGS"/>
    <property type="match status" value="1"/>
</dbReference>
<protein>
    <submittedName>
        <fullName evidence="7">Putative GTPase with RNA binding site</fullName>
    </submittedName>
</protein>
<evidence type="ECO:0000256" key="1">
    <source>
        <dbReference type="ARBA" id="ARBA00001946"/>
    </source>
</evidence>
<dbReference type="PROSITE" id="PS51710">
    <property type="entry name" value="G_OBG"/>
    <property type="match status" value="1"/>
</dbReference>
<dbReference type="NCBIfam" id="TIGR00092">
    <property type="entry name" value="redox-regulated ATPase YchF"/>
    <property type="match status" value="1"/>
</dbReference>
<dbReference type="PRINTS" id="PR00326">
    <property type="entry name" value="GTP1OBG"/>
</dbReference>
<comment type="caution">
    <text evidence="7">The sequence shown here is derived from an EMBL/GenBank/DDBJ whole genome shotgun (WGS) entry which is preliminary data.</text>
</comment>
<dbReference type="AlphaFoldDB" id="E6PHD2"/>
<dbReference type="InterPro" id="IPR041706">
    <property type="entry name" value="YchF_N"/>
</dbReference>
<dbReference type="FunFam" id="1.10.150.300:FF:000001">
    <property type="entry name" value="Ribosome-binding ATPase YchF"/>
    <property type="match status" value="1"/>
</dbReference>
<dbReference type="InterPro" id="IPR023192">
    <property type="entry name" value="TGS-like_dom_sf"/>
</dbReference>
<dbReference type="InterPro" id="IPR006073">
    <property type="entry name" value="GTP-bd"/>
</dbReference>
<dbReference type="CDD" id="cd01900">
    <property type="entry name" value="YchF"/>
    <property type="match status" value="1"/>
</dbReference>
<dbReference type="HAMAP" id="MF_00944">
    <property type="entry name" value="YchF_OLA1_ATPase"/>
    <property type="match status" value="1"/>
</dbReference>
<name>E6PHD2_9ZZZZ</name>
<dbReference type="Gene3D" id="1.10.150.300">
    <property type="entry name" value="TGS-like domain"/>
    <property type="match status" value="1"/>
</dbReference>
<evidence type="ECO:0000313" key="7">
    <source>
        <dbReference type="EMBL" id="CBH75870.1"/>
    </source>
</evidence>
<feature type="domain" description="OBG-type G" evidence="5">
    <location>
        <begin position="3"/>
        <end position="257"/>
    </location>
</feature>
<dbReference type="GO" id="GO:0046872">
    <property type="term" value="F:metal ion binding"/>
    <property type="evidence" value="ECO:0007669"/>
    <property type="project" value="UniProtKB-KW"/>
</dbReference>
<dbReference type="Gene3D" id="3.40.50.300">
    <property type="entry name" value="P-loop containing nucleotide triphosphate hydrolases"/>
    <property type="match status" value="1"/>
</dbReference>
<dbReference type="InterPro" id="IPR031167">
    <property type="entry name" value="G_OBG"/>
</dbReference>
<dbReference type="InterPro" id="IPR013029">
    <property type="entry name" value="YchF_C"/>
</dbReference>
<dbReference type="InterPro" id="IPR012675">
    <property type="entry name" value="Beta-grasp_dom_sf"/>
</dbReference>
<keyword evidence="3" id="KW-0547">Nucleotide-binding</keyword>
<keyword evidence="2" id="KW-0479">Metal-binding</keyword>
<dbReference type="InterPro" id="IPR004095">
    <property type="entry name" value="TGS"/>
</dbReference>
<dbReference type="Pfam" id="PF06071">
    <property type="entry name" value="YchF-GTPase_C"/>
    <property type="match status" value="1"/>
</dbReference>
<reference evidence="7" key="1">
    <citation type="submission" date="2009-10" db="EMBL/GenBank/DDBJ databases">
        <title>Diversity of trophic interactions inside an arsenic-rich microbial ecosystem.</title>
        <authorList>
            <person name="Bertin P.N."/>
            <person name="Heinrich-Salmeron A."/>
            <person name="Pelletier E."/>
            <person name="Goulhen-Chollet F."/>
            <person name="Arsene-Ploetze F."/>
            <person name="Gallien S."/>
            <person name="Calteau A."/>
            <person name="Vallenet D."/>
            <person name="Casiot C."/>
            <person name="Chane-Woon-Ming B."/>
            <person name="Giloteaux L."/>
            <person name="Barakat M."/>
            <person name="Bonnefoy V."/>
            <person name="Bruneel O."/>
            <person name="Chandler M."/>
            <person name="Cleiss J."/>
            <person name="Duran R."/>
            <person name="Elbaz-Poulichet F."/>
            <person name="Fonknechten N."/>
            <person name="Lauga B."/>
            <person name="Mornico D."/>
            <person name="Ortet P."/>
            <person name="Schaeffer C."/>
            <person name="Siguier P."/>
            <person name="Alexander Thil Smith A."/>
            <person name="Van Dorsselaer A."/>
            <person name="Weissenbach J."/>
            <person name="Medigue C."/>
            <person name="Le Paslier D."/>
        </authorList>
    </citation>
    <scope>NUCLEOTIDE SEQUENCE</scope>
</reference>
<dbReference type="InterPro" id="IPR012676">
    <property type="entry name" value="TGS-like"/>
</dbReference>
<dbReference type="InterPro" id="IPR004396">
    <property type="entry name" value="ATPase_YchF/OLA1"/>
</dbReference>
<evidence type="ECO:0000259" key="6">
    <source>
        <dbReference type="PROSITE" id="PS51880"/>
    </source>
</evidence>
<sequence>MALSCGIVGLPNVGKSTIFNALTRSAQALAANYPFATIEPNVGEVAVPDERLGVLEALVSARRIVPTTVRFVDIAGLVRGASTGQGLGNAFLSHIRETDAIAMVVRCFDDANVTHVEGGPDPARDIEIIAIELALADLSTMRKRLDRLEREARANPKLRPSYEAAARLTAALEEGRPARAFPEGSLEREVARESFLITVKPLLYVANVDEAQIATEGPYVAAVRRVAKSEGAQVVLLCGKIEAEFAGLSDEEARAFCDELGIVRRGLDELALAAFETLGLMTYLTAGEQEVRAWTIERGTKAPQAAGKIHSDIERGFIRAEIVSYEDYAEYKTMDAIRAAGRLRSEGKEYVMQEGDVVNFRFNV</sequence>
<keyword evidence="4" id="KW-0067">ATP-binding</keyword>
<evidence type="ECO:0000256" key="2">
    <source>
        <dbReference type="ARBA" id="ARBA00022723"/>
    </source>
</evidence>
<dbReference type="PIRSF" id="PIRSF006641">
    <property type="entry name" value="CHP00092"/>
    <property type="match status" value="1"/>
</dbReference>
<accession>E6PHD2</accession>